<comment type="subcellular location">
    <subcellularLocation>
        <location evidence="1">Cell membrane</location>
        <topology evidence="1">Peripheral membrane protein</topology>
        <orientation evidence="1">Cytoplasmic side</orientation>
    </subcellularLocation>
</comment>
<protein>
    <recommendedName>
        <fullName evidence="1">Putative membrane protein insertion efficiency factor</fullName>
    </recommendedName>
</protein>
<dbReference type="InterPro" id="IPR002696">
    <property type="entry name" value="Membr_insert_effic_factor_YidD"/>
</dbReference>
<comment type="function">
    <text evidence="1">Could be involved in insertion of integral membrane proteins into the membrane.</text>
</comment>
<dbReference type="PANTHER" id="PTHR33383:SF1">
    <property type="entry name" value="MEMBRANE PROTEIN INSERTION EFFICIENCY FACTOR-RELATED"/>
    <property type="match status" value="1"/>
</dbReference>
<gene>
    <name evidence="2" type="ORF">DRP44_00140</name>
</gene>
<dbReference type="GO" id="GO:0005886">
    <property type="term" value="C:plasma membrane"/>
    <property type="evidence" value="ECO:0007669"/>
    <property type="project" value="UniProtKB-SubCell"/>
</dbReference>
<name>A0A660SBN5_UNCT6</name>
<proteinExistence type="inferred from homology"/>
<dbReference type="NCBIfam" id="TIGR00278">
    <property type="entry name" value="membrane protein insertion efficiency factor YidD"/>
    <property type="match status" value="1"/>
</dbReference>
<sequence>MLNTFFKNCSNILKKIIVILIRIYRAMISPYLPGQCRFTPTCSHYSEEAITKYGIIKGGFLSIKRVSKCHPLHPGGYDPVP</sequence>
<dbReference type="AlphaFoldDB" id="A0A660SBN5"/>
<dbReference type="EMBL" id="QNBC01000001">
    <property type="protein sequence ID" value="RKX68214.1"/>
    <property type="molecule type" value="Genomic_DNA"/>
</dbReference>
<accession>A0A660SBN5</accession>
<dbReference type="Proteomes" id="UP000282321">
    <property type="component" value="Unassembled WGS sequence"/>
</dbReference>
<comment type="similarity">
    <text evidence="1">Belongs to the UPF0161 family.</text>
</comment>
<evidence type="ECO:0000256" key="1">
    <source>
        <dbReference type="HAMAP-Rule" id="MF_00386"/>
    </source>
</evidence>
<evidence type="ECO:0000313" key="3">
    <source>
        <dbReference type="Proteomes" id="UP000282321"/>
    </source>
</evidence>
<dbReference type="HAMAP" id="MF_00386">
    <property type="entry name" value="UPF0161_YidD"/>
    <property type="match status" value="1"/>
</dbReference>
<dbReference type="SMART" id="SM01234">
    <property type="entry name" value="Haemolytic"/>
    <property type="match status" value="1"/>
</dbReference>
<comment type="caution">
    <text evidence="2">The sequence shown here is derived from an EMBL/GenBank/DDBJ whole genome shotgun (WGS) entry which is preliminary data.</text>
</comment>
<keyword evidence="1" id="KW-1003">Cell membrane</keyword>
<evidence type="ECO:0000313" key="2">
    <source>
        <dbReference type="EMBL" id="RKX68214.1"/>
    </source>
</evidence>
<reference evidence="2 3" key="1">
    <citation type="submission" date="2018-06" db="EMBL/GenBank/DDBJ databases">
        <title>Extensive metabolic versatility and redundancy in microbially diverse, dynamic hydrothermal sediments.</title>
        <authorList>
            <person name="Dombrowski N."/>
            <person name="Teske A."/>
            <person name="Baker B.J."/>
        </authorList>
    </citation>
    <scope>NUCLEOTIDE SEQUENCE [LARGE SCALE GENOMIC DNA]</scope>
    <source>
        <strain evidence="2">B35_G9</strain>
    </source>
</reference>
<dbReference type="Pfam" id="PF01809">
    <property type="entry name" value="YidD"/>
    <property type="match status" value="1"/>
</dbReference>
<organism evidence="2 3">
    <name type="scientific">candidate division TA06 bacterium</name>
    <dbReference type="NCBI Taxonomy" id="2250710"/>
    <lineage>
        <taxon>Bacteria</taxon>
        <taxon>Bacteria division TA06</taxon>
    </lineage>
</organism>
<dbReference type="PANTHER" id="PTHR33383">
    <property type="entry name" value="MEMBRANE PROTEIN INSERTION EFFICIENCY FACTOR-RELATED"/>
    <property type="match status" value="1"/>
</dbReference>
<keyword evidence="1" id="KW-0472">Membrane</keyword>